<dbReference type="PANTHER" id="PTHR32024:SF1">
    <property type="entry name" value="KTR SYSTEM POTASSIUM UPTAKE PROTEIN B"/>
    <property type="match status" value="1"/>
</dbReference>
<proteinExistence type="predicted"/>
<feature type="transmembrane region" description="Helical" evidence="8">
    <location>
        <begin position="228"/>
        <end position="247"/>
    </location>
</feature>
<evidence type="ECO:0000256" key="8">
    <source>
        <dbReference type="SAM" id="Phobius"/>
    </source>
</evidence>
<keyword evidence="10" id="KW-1185">Reference proteome</keyword>
<evidence type="ECO:0000313" key="9">
    <source>
        <dbReference type="EMBL" id="TDK20502.1"/>
    </source>
</evidence>
<keyword evidence="4 8" id="KW-0812">Transmembrane</keyword>
<dbReference type="AlphaFoldDB" id="A0A4R5TIQ1"/>
<dbReference type="RefSeq" id="WP_133323583.1">
    <property type="nucleotide sequence ID" value="NZ_SMTF01000019.1"/>
</dbReference>
<keyword evidence="5 8" id="KW-1133">Transmembrane helix</keyword>
<feature type="transmembrane region" description="Helical" evidence="8">
    <location>
        <begin position="294"/>
        <end position="323"/>
    </location>
</feature>
<dbReference type="Pfam" id="PF02386">
    <property type="entry name" value="TrkH"/>
    <property type="match status" value="1"/>
</dbReference>
<evidence type="ECO:0000256" key="7">
    <source>
        <dbReference type="ARBA" id="ARBA00023136"/>
    </source>
</evidence>
<feature type="transmembrane region" description="Helical" evidence="8">
    <location>
        <begin position="12"/>
        <end position="29"/>
    </location>
</feature>
<dbReference type="InterPro" id="IPR003445">
    <property type="entry name" value="Cat_transpt"/>
</dbReference>
<evidence type="ECO:0000256" key="1">
    <source>
        <dbReference type="ARBA" id="ARBA00004651"/>
    </source>
</evidence>
<feature type="transmembrane region" description="Helical" evidence="8">
    <location>
        <begin position="118"/>
        <end position="141"/>
    </location>
</feature>
<evidence type="ECO:0000256" key="4">
    <source>
        <dbReference type="ARBA" id="ARBA00022692"/>
    </source>
</evidence>
<dbReference type="GO" id="GO:0008324">
    <property type="term" value="F:monoatomic cation transmembrane transporter activity"/>
    <property type="evidence" value="ECO:0007669"/>
    <property type="project" value="InterPro"/>
</dbReference>
<keyword evidence="6" id="KW-0406">Ion transport</keyword>
<keyword evidence="3" id="KW-1003">Cell membrane</keyword>
<dbReference type="OrthoDB" id="9810952at2"/>
<comment type="caution">
    <text evidence="9">The sequence shown here is derived from an EMBL/GenBank/DDBJ whole genome shotgun (WGS) entry which is preliminary data.</text>
</comment>
<dbReference type="Proteomes" id="UP000294796">
    <property type="component" value="Unassembled WGS sequence"/>
</dbReference>
<feature type="transmembrane region" description="Helical" evidence="8">
    <location>
        <begin position="188"/>
        <end position="208"/>
    </location>
</feature>
<reference evidence="9 10" key="1">
    <citation type="submission" date="2019-03" db="EMBL/GenBank/DDBJ databases">
        <title>Luteimonas zhaokaii sp.nov., isolated from the rectal contents of Plateau pika in Yushu, Qinghai Province, China.</title>
        <authorList>
            <person name="Zhang G."/>
        </authorList>
    </citation>
    <scope>NUCLEOTIDE SEQUENCE [LARGE SCALE GENOMIC DNA]</scope>
    <source>
        <strain evidence="9 10">B9</strain>
    </source>
</reference>
<accession>A0A4R5TIQ1</accession>
<dbReference type="GO" id="GO:0005886">
    <property type="term" value="C:plasma membrane"/>
    <property type="evidence" value="ECO:0007669"/>
    <property type="project" value="UniProtKB-SubCell"/>
</dbReference>
<feature type="transmembrane region" description="Helical" evidence="8">
    <location>
        <begin position="344"/>
        <end position="368"/>
    </location>
</feature>
<gene>
    <name evidence="9" type="ORF">E2F46_15985</name>
</gene>
<dbReference type="GO" id="GO:0030001">
    <property type="term" value="P:metal ion transport"/>
    <property type="evidence" value="ECO:0007669"/>
    <property type="project" value="UniProtKB-ARBA"/>
</dbReference>
<feature type="transmembrane region" description="Helical" evidence="8">
    <location>
        <begin position="72"/>
        <end position="97"/>
    </location>
</feature>
<dbReference type="PANTHER" id="PTHR32024">
    <property type="entry name" value="TRK SYSTEM POTASSIUM UPTAKE PROTEIN TRKG-RELATED"/>
    <property type="match status" value="1"/>
</dbReference>
<evidence type="ECO:0000256" key="6">
    <source>
        <dbReference type="ARBA" id="ARBA00023065"/>
    </source>
</evidence>
<name>A0A4R5TIQ1_9GAMM</name>
<organism evidence="9 10">
    <name type="scientific">Luteimonas aestuarii</name>
    <dbReference type="NCBI Taxonomy" id="453837"/>
    <lineage>
        <taxon>Bacteria</taxon>
        <taxon>Pseudomonadati</taxon>
        <taxon>Pseudomonadota</taxon>
        <taxon>Gammaproteobacteria</taxon>
        <taxon>Lysobacterales</taxon>
        <taxon>Lysobacteraceae</taxon>
        <taxon>Luteimonas</taxon>
    </lineage>
</organism>
<keyword evidence="7 8" id="KW-0472">Membrane</keyword>
<evidence type="ECO:0000256" key="5">
    <source>
        <dbReference type="ARBA" id="ARBA00022989"/>
    </source>
</evidence>
<dbReference type="EMBL" id="SMTF01000019">
    <property type="protein sequence ID" value="TDK20502.1"/>
    <property type="molecule type" value="Genomic_DNA"/>
</dbReference>
<evidence type="ECO:0000313" key="10">
    <source>
        <dbReference type="Proteomes" id="UP000294796"/>
    </source>
</evidence>
<feature type="transmembrane region" description="Helical" evidence="8">
    <location>
        <begin position="404"/>
        <end position="425"/>
    </location>
</feature>
<evidence type="ECO:0000256" key="3">
    <source>
        <dbReference type="ARBA" id="ARBA00022475"/>
    </source>
</evidence>
<feature type="transmembrane region" description="Helical" evidence="8">
    <location>
        <begin position="41"/>
        <end position="60"/>
    </location>
</feature>
<keyword evidence="2" id="KW-0813">Transport</keyword>
<protein>
    <submittedName>
        <fullName evidence="9">TrkH family potassium uptake protein</fullName>
    </submittedName>
</protein>
<sequence>MQQGIRHPARLLPIGFLIVIVIGTGLLMLPGATMGEGSAPLLTALFTSTSAVCVTGLVVVDTPTYWSGFGQVVIMGLFQVGGFGIMAGATLMGLLVAGRLNLNTRVAAQHDTRLGLGSVGGVVKIVLLTTLIVESIVWLALTLRLRFGYGMGWGEASWHGAFQSVSAFNNAGFSTWSDSLMGFAHDPWVLFAITFAVVLGGLGFPVVYELRHKLFNYRRWSVHTKITLLGSALLVVAGGAVLALYEWNNPATLGGMPTWEKWLSVVFGAVSARTAGFNTIATGAMTLESQAATWAMMFIGGGSAGTAGGIKLTTFFLLGFAVWSEIRNEPDTIAFGRRIPSQTLRLALTVVLLAMALLAVGTLALMSVTDFPLEDVMFEAISATATVGLSTGITSQLPPAGQCIIIILMFIGRVGTVTVATGLALRATRRLYRYPEERPIVG</sequence>
<comment type="subcellular location">
    <subcellularLocation>
        <location evidence="1">Cell membrane</location>
        <topology evidence="1">Multi-pass membrane protein</topology>
    </subcellularLocation>
</comment>
<evidence type="ECO:0000256" key="2">
    <source>
        <dbReference type="ARBA" id="ARBA00022448"/>
    </source>
</evidence>